<protein>
    <recommendedName>
        <fullName evidence="1">F-box domain-containing protein</fullName>
    </recommendedName>
</protein>
<reference evidence="2" key="3">
    <citation type="submission" date="2015-04" db="UniProtKB">
        <authorList>
            <consortium name="EnsemblPlants"/>
        </authorList>
    </citation>
    <scope>IDENTIFICATION</scope>
</reference>
<keyword evidence="3" id="KW-1185">Reference proteome</keyword>
<reference evidence="3" key="2">
    <citation type="submission" date="2013-12" db="EMBL/GenBank/DDBJ databases">
        <authorList>
            <person name="Yu Y."/>
            <person name="Lee S."/>
            <person name="de Baynast K."/>
            <person name="Wissotski M."/>
            <person name="Liu L."/>
            <person name="Talag J."/>
            <person name="Goicoechea J."/>
            <person name="Angelova A."/>
            <person name="Jetty R."/>
            <person name="Kudrna D."/>
            <person name="Golser W."/>
            <person name="Rivera L."/>
            <person name="Zhang J."/>
            <person name="Wing R."/>
        </authorList>
    </citation>
    <scope>NUCLEOTIDE SEQUENCE</scope>
</reference>
<sequence length="75" mass="8502">MEVKRVRLVVAAAPPSSWSELPPVIVGQVLLRLPSLSDRVHFRAVCRPWRAGTRREDLPCRSRMCTERLLGGKHT</sequence>
<evidence type="ECO:0000259" key="1">
    <source>
        <dbReference type="Pfam" id="PF00646"/>
    </source>
</evidence>
<dbReference type="InterPro" id="IPR001810">
    <property type="entry name" value="F-box_dom"/>
</dbReference>
<dbReference type="HOGENOM" id="CLU_2674671_0_0_1"/>
<proteinExistence type="predicted"/>
<dbReference type="PANTHER" id="PTHR33110:SF71">
    <property type="entry name" value="F-BOX_KELCH-REPEAT PROTEIN"/>
    <property type="match status" value="1"/>
</dbReference>
<feature type="domain" description="F-box" evidence="1">
    <location>
        <begin position="18"/>
        <end position="51"/>
    </location>
</feature>
<organism evidence="2 3">
    <name type="scientific">Leersia perrieri</name>
    <dbReference type="NCBI Taxonomy" id="77586"/>
    <lineage>
        <taxon>Eukaryota</taxon>
        <taxon>Viridiplantae</taxon>
        <taxon>Streptophyta</taxon>
        <taxon>Embryophyta</taxon>
        <taxon>Tracheophyta</taxon>
        <taxon>Spermatophyta</taxon>
        <taxon>Magnoliopsida</taxon>
        <taxon>Liliopsida</taxon>
        <taxon>Poales</taxon>
        <taxon>Poaceae</taxon>
        <taxon>BOP clade</taxon>
        <taxon>Oryzoideae</taxon>
        <taxon>Oryzeae</taxon>
        <taxon>Oryzinae</taxon>
        <taxon>Leersia</taxon>
    </lineage>
</organism>
<reference evidence="2 3" key="1">
    <citation type="submission" date="2012-08" db="EMBL/GenBank/DDBJ databases">
        <title>Oryza genome evolution.</title>
        <authorList>
            <person name="Wing R.A."/>
        </authorList>
    </citation>
    <scope>NUCLEOTIDE SEQUENCE</scope>
</reference>
<dbReference type="Pfam" id="PF00646">
    <property type="entry name" value="F-box"/>
    <property type="match status" value="1"/>
</dbReference>
<dbReference type="EnsemblPlants" id="LPERR06G12400.1">
    <property type="protein sequence ID" value="LPERR06G12400.1"/>
    <property type="gene ID" value="LPERR06G12400"/>
</dbReference>
<dbReference type="Proteomes" id="UP000032180">
    <property type="component" value="Chromosome 6"/>
</dbReference>
<dbReference type="Gene3D" id="1.20.1280.50">
    <property type="match status" value="1"/>
</dbReference>
<dbReference type="AlphaFoldDB" id="A0A0D9WQ92"/>
<dbReference type="SUPFAM" id="SSF81383">
    <property type="entry name" value="F-box domain"/>
    <property type="match status" value="1"/>
</dbReference>
<dbReference type="PANTHER" id="PTHR33110">
    <property type="entry name" value="F-BOX/KELCH-REPEAT PROTEIN-RELATED"/>
    <property type="match status" value="1"/>
</dbReference>
<evidence type="ECO:0000313" key="3">
    <source>
        <dbReference type="Proteomes" id="UP000032180"/>
    </source>
</evidence>
<name>A0A0D9WQ92_9ORYZ</name>
<dbReference type="Gramene" id="LPERR06G12400.1">
    <property type="protein sequence ID" value="LPERR06G12400.1"/>
    <property type="gene ID" value="LPERR06G12400"/>
</dbReference>
<accession>A0A0D9WQ92</accession>
<dbReference type="InterPro" id="IPR036047">
    <property type="entry name" value="F-box-like_dom_sf"/>
</dbReference>
<evidence type="ECO:0000313" key="2">
    <source>
        <dbReference type="EnsemblPlants" id="LPERR06G12400.1"/>
    </source>
</evidence>